<comment type="caution">
    <text evidence="2">The sequence shown here is derived from an EMBL/GenBank/DDBJ whole genome shotgun (WGS) entry which is preliminary data.</text>
</comment>
<feature type="domain" description="Neprosin PEP catalytic" evidence="1">
    <location>
        <begin position="150"/>
        <end position="399"/>
    </location>
</feature>
<dbReference type="Gene3D" id="3.90.1320.10">
    <property type="entry name" value="Outer-capsid protein sigma 3, large lobe"/>
    <property type="match status" value="1"/>
</dbReference>
<dbReference type="Gramene" id="TVU36225">
    <property type="protein sequence ID" value="TVU36225"/>
    <property type="gene ID" value="EJB05_18150"/>
</dbReference>
<organism evidence="2 3">
    <name type="scientific">Eragrostis curvula</name>
    <name type="common">weeping love grass</name>
    <dbReference type="NCBI Taxonomy" id="38414"/>
    <lineage>
        <taxon>Eukaryota</taxon>
        <taxon>Viridiplantae</taxon>
        <taxon>Streptophyta</taxon>
        <taxon>Embryophyta</taxon>
        <taxon>Tracheophyta</taxon>
        <taxon>Spermatophyta</taxon>
        <taxon>Magnoliopsida</taxon>
        <taxon>Liliopsida</taxon>
        <taxon>Poales</taxon>
        <taxon>Poaceae</taxon>
        <taxon>PACMAD clade</taxon>
        <taxon>Chloridoideae</taxon>
        <taxon>Eragrostideae</taxon>
        <taxon>Eragrostidinae</taxon>
        <taxon>Eragrostis</taxon>
    </lineage>
</organism>
<evidence type="ECO:0000313" key="2">
    <source>
        <dbReference type="EMBL" id="TVU36225.1"/>
    </source>
</evidence>
<evidence type="ECO:0000259" key="1">
    <source>
        <dbReference type="PROSITE" id="PS52045"/>
    </source>
</evidence>
<dbReference type="Pfam" id="PF14365">
    <property type="entry name" value="Neprosin_AP"/>
    <property type="match status" value="1"/>
</dbReference>
<protein>
    <recommendedName>
        <fullName evidence="1">Neprosin PEP catalytic domain-containing protein</fullName>
    </recommendedName>
</protein>
<dbReference type="PROSITE" id="PS52045">
    <property type="entry name" value="NEPROSIN_PEP_CD"/>
    <property type="match status" value="1"/>
</dbReference>
<name>A0A5J9VL24_9POAL</name>
<accession>A0A5J9VL24</accession>
<dbReference type="Pfam" id="PF03080">
    <property type="entry name" value="Neprosin"/>
    <property type="match status" value="1"/>
</dbReference>
<dbReference type="InterPro" id="IPR053168">
    <property type="entry name" value="Glutamic_endopeptidase"/>
</dbReference>
<dbReference type="PANTHER" id="PTHR31589:SF135">
    <property type="entry name" value="OS05G0341100 PROTEIN"/>
    <property type="match status" value="1"/>
</dbReference>
<dbReference type="AlphaFoldDB" id="A0A5J9VL24"/>
<keyword evidence="3" id="KW-1185">Reference proteome</keyword>
<reference evidence="2 3" key="1">
    <citation type="journal article" date="2019" name="Sci. Rep.">
        <title>A high-quality genome of Eragrostis curvula grass provides insights into Poaceae evolution and supports new strategies to enhance forage quality.</title>
        <authorList>
            <person name="Carballo J."/>
            <person name="Santos B.A.C.M."/>
            <person name="Zappacosta D."/>
            <person name="Garbus I."/>
            <person name="Selva J.P."/>
            <person name="Gallo C.A."/>
            <person name="Diaz A."/>
            <person name="Albertini E."/>
            <person name="Caccamo M."/>
            <person name="Echenique V."/>
        </authorList>
    </citation>
    <scope>NUCLEOTIDE SEQUENCE [LARGE SCALE GENOMIC DNA]</scope>
    <source>
        <strain evidence="3">cv. Victoria</strain>
        <tissue evidence="2">Leaf</tissue>
    </source>
</reference>
<dbReference type="InterPro" id="IPR004314">
    <property type="entry name" value="Neprosin"/>
</dbReference>
<dbReference type="Proteomes" id="UP000324897">
    <property type="component" value="Unassembled WGS sequence"/>
</dbReference>
<sequence>MSPAPVPSPLTQTARSYGTEYTVESSTMKPNKAIEAFLFISYLVLVVGLKRATCIQHIEKFRQGSSQHVNMTVQTKDGDVFECIDLSVQPAFAHPLLKNHTIQVKPSYYRSRLIENSSLLASSLEAELCTVKCPPGTIPVLRSHKGPITTFLDDNESEEMSAIQTTIDTYGAHATISIYEPIVKGKNGDRSAAWLQINNGREAIGAGNIVWPSFSGDNFARFHIYWIDSVLNKECYDLRCSGFVQVSQSIGIGGRIQPVSTYNGEQRVINVLLFKDPKTKNWWLMYGKDKTPIGYWPSTIFTAMKDKGDYSLAGGFVRGPTVKSDPPQMGSGHFASEGLKKAAFVKNVQIMDENNKLFTPELWDKAKAGSSRQKCYTFDDFAKNDGGMHIYFGGPGGCT</sequence>
<proteinExistence type="predicted"/>
<dbReference type="EMBL" id="RWGY01000009">
    <property type="protein sequence ID" value="TVU36225.1"/>
    <property type="molecule type" value="Genomic_DNA"/>
</dbReference>
<evidence type="ECO:0000313" key="3">
    <source>
        <dbReference type="Proteomes" id="UP000324897"/>
    </source>
</evidence>
<gene>
    <name evidence="2" type="ORF">EJB05_18150</name>
</gene>
<dbReference type="PANTHER" id="PTHR31589">
    <property type="entry name" value="PROTEIN, PUTATIVE (DUF239)-RELATED-RELATED"/>
    <property type="match status" value="1"/>
</dbReference>
<dbReference type="OrthoDB" id="784883at2759"/>
<dbReference type="InterPro" id="IPR025521">
    <property type="entry name" value="Neprosin_propep"/>
</dbReference>